<proteinExistence type="predicted"/>
<evidence type="ECO:0000313" key="2">
    <source>
        <dbReference type="EMBL" id="MCU6794520.1"/>
    </source>
</evidence>
<sequence length="67" mass="7714">MITNTSTLTEMKLNNEQEALMIQTMKVEHTKLCNQMAQLDELLLRLENKINRLDDCMNFTPSIQASA</sequence>
<accession>A0ABT2UIP9</accession>
<dbReference type="RefSeq" id="WP_076228970.1">
    <property type="nucleotide sequence ID" value="NZ_JAOQIO010000084.1"/>
</dbReference>
<evidence type="ECO:0000313" key="3">
    <source>
        <dbReference type="Proteomes" id="UP001652445"/>
    </source>
</evidence>
<dbReference type="Proteomes" id="UP001652445">
    <property type="component" value="Unassembled WGS sequence"/>
</dbReference>
<organism evidence="2 3">
    <name type="scientific">Paenibacillus baimaensis</name>
    <dbReference type="NCBI Taxonomy" id="2982185"/>
    <lineage>
        <taxon>Bacteria</taxon>
        <taxon>Bacillati</taxon>
        <taxon>Bacillota</taxon>
        <taxon>Bacilli</taxon>
        <taxon>Bacillales</taxon>
        <taxon>Paenibacillaceae</taxon>
        <taxon>Paenibacillus</taxon>
    </lineage>
</organism>
<keyword evidence="1" id="KW-0175">Coiled coil</keyword>
<dbReference type="EMBL" id="JAOQIO010000084">
    <property type="protein sequence ID" value="MCU6794520.1"/>
    <property type="molecule type" value="Genomic_DNA"/>
</dbReference>
<evidence type="ECO:0000256" key="1">
    <source>
        <dbReference type="SAM" id="Coils"/>
    </source>
</evidence>
<comment type="caution">
    <text evidence="2">The sequence shown here is derived from an EMBL/GenBank/DDBJ whole genome shotgun (WGS) entry which is preliminary data.</text>
</comment>
<protein>
    <submittedName>
        <fullName evidence="2">Uncharacterized protein</fullName>
    </submittedName>
</protein>
<feature type="coiled-coil region" evidence="1">
    <location>
        <begin position="29"/>
        <end position="56"/>
    </location>
</feature>
<name>A0ABT2UIP9_9BACL</name>
<reference evidence="2 3" key="1">
    <citation type="submission" date="2022-09" db="EMBL/GenBank/DDBJ databases">
        <authorList>
            <person name="Han X.L."/>
            <person name="Wang Q."/>
            <person name="Lu T."/>
        </authorList>
    </citation>
    <scope>NUCLEOTIDE SEQUENCE [LARGE SCALE GENOMIC DNA]</scope>
    <source>
        <strain evidence="2 3">WQ 127069</strain>
    </source>
</reference>
<keyword evidence="3" id="KW-1185">Reference proteome</keyword>
<gene>
    <name evidence="2" type="ORF">OB236_20635</name>
</gene>